<feature type="region of interest" description="Disordered" evidence="3">
    <location>
        <begin position="35"/>
        <end position="58"/>
    </location>
</feature>
<reference evidence="4 5" key="1">
    <citation type="journal article" date="2019" name="Sci. Rep.">
        <title>A high-quality genome of Eragrostis curvula grass provides insights into Poaceae evolution and supports new strategies to enhance forage quality.</title>
        <authorList>
            <person name="Carballo J."/>
            <person name="Santos B.A.C.M."/>
            <person name="Zappacosta D."/>
            <person name="Garbus I."/>
            <person name="Selva J.P."/>
            <person name="Gallo C.A."/>
            <person name="Diaz A."/>
            <person name="Albertini E."/>
            <person name="Caccamo M."/>
            <person name="Echenique V."/>
        </authorList>
    </citation>
    <scope>NUCLEOTIDE SEQUENCE [LARGE SCALE GENOMIC DNA]</scope>
    <source>
        <strain evidence="5">cv. Victoria</strain>
        <tissue evidence="4">Leaf</tissue>
    </source>
</reference>
<evidence type="ECO:0000313" key="5">
    <source>
        <dbReference type="Proteomes" id="UP000324897"/>
    </source>
</evidence>
<keyword evidence="5" id="KW-1185">Reference proteome</keyword>
<dbReference type="Gramene" id="TVU16565">
    <property type="protein sequence ID" value="TVU16565"/>
    <property type="gene ID" value="EJB05_40136"/>
</dbReference>
<comment type="caution">
    <text evidence="4">The sequence shown here is derived from an EMBL/GenBank/DDBJ whole genome shotgun (WGS) entry which is preliminary data.</text>
</comment>
<dbReference type="EMBL" id="RWGY01000031">
    <property type="protein sequence ID" value="TVU16565.1"/>
    <property type="molecule type" value="Genomic_DNA"/>
</dbReference>
<evidence type="ECO:0000256" key="3">
    <source>
        <dbReference type="SAM" id="MobiDB-lite"/>
    </source>
</evidence>
<proteinExistence type="inferred from homology"/>
<dbReference type="Proteomes" id="UP000324897">
    <property type="component" value="Unassembled WGS sequence"/>
</dbReference>
<organism evidence="4 5">
    <name type="scientific">Eragrostis curvula</name>
    <name type="common">weeping love grass</name>
    <dbReference type="NCBI Taxonomy" id="38414"/>
    <lineage>
        <taxon>Eukaryota</taxon>
        <taxon>Viridiplantae</taxon>
        <taxon>Streptophyta</taxon>
        <taxon>Embryophyta</taxon>
        <taxon>Tracheophyta</taxon>
        <taxon>Spermatophyta</taxon>
        <taxon>Magnoliopsida</taxon>
        <taxon>Liliopsida</taxon>
        <taxon>Poales</taxon>
        <taxon>Poaceae</taxon>
        <taxon>PACMAD clade</taxon>
        <taxon>Chloridoideae</taxon>
        <taxon>Eragrostideae</taxon>
        <taxon>Eragrostidinae</taxon>
        <taxon>Eragrostis</taxon>
    </lineage>
</organism>
<dbReference type="PANTHER" id="PTHR43859:SF57">
    <property type="entry name" value="ACYL-ACTIVATING ENZYME 8-RELATED"/>
    <property type="match status" value="1"/>
</dbReference>
<evidence type="ECO:0000313" key="4">
    <source>
        <dbReference type="EMBL" id="TVU16565.1"/>
    </source>
</evidence>
<dbReference type="SUPFAM" id="SSF56801">
    <property type="entry name" value="Acetyl-CoA synthetase-like"/>
    <property type="match status" value="1"/>
</dbReference>
<evidence type="ECO:0008006" key="6">
    <source>
        <dbReference type="Google" id="ProtNLM"/>
    </source>
</evidence>
<accession>A0A5J9TZ72</accession>
<evidence type="ECO:0000256" key="1">
    <source>
        <dbReference type="ARBA" id="ARBA00006432"/>
    </source>
</evidence>
<evidence type="ECO:0000256" key="2">
    <source>
        <dbReference type="ARBA" id="ARBA00022598"/>
    </source>
</evidence>
<protein>
    <recommendedName>
        <fullName evidence="6">AMP-dependent synthetase/ligase domain-containing protein</fullName>
    </recommendedName>
</protein>
<dbReference type="OrthoDB" id="691476at2759"/>
<sequence length="133" mass="14975">MLIILISQQHWLMSIPVNGVLLILLPRDDDISELSHRSSACSPSSEEQDVTPMDKLGPNPVNSCPLTPLGFLERAATVFADSPSIIYHDTVFTWSQTLRRCFRLASALVSLGISRCIQWPRPFRSKLQREIQT</sequence>
<gene>
    <name evidence="4" type="ORF">EJB05_40136</name>
</gene>
<keyword evidence="2" id="KW-0436">Ligase</keyword>
<name>A0A5J9TZ72_9POAL</name>
<dbReference type="AlphaFoldDB" id="A0A5J9TZ72"/>
<comment type="similarity">
    <text evidence="1">Belongs to the ATP-dependent AMP-binding enzyme family.</text>
</comment>
<dbReference type="GO" id="GO:0016874">
    <property type="term" value="F:ligase activity"/>
    <property type="evidence" value="ECO:0007669"/>
    <property type="project" value="UniProtKB-KW"/>
</dbReference>
<feature type="non-terminal residue" evidence="4">
    <location>
        <position position="1"/>
    </location>
</feature>
<dbReference type="PANTHER" id="PTHR43859">
    <property type="entry name" value="ACYL-ACTIVATING ENZYME"/>
    <property type="match status" value="1"/>
</dbReference>